<accession>A0A8H5LYG7</accession>
<dbReference type="Proteomes" id="UP000518752">
    <property type="component" value="Unassembled WGS sequence"/>
</dbReference>
<evidence type="ECO:0000256" key="1">
    <source>
        <dbReference type="ARBA" id="ARBA00001974"/>
    </source>
</evidence>
<evidence type="ECO:0000256" key="5">
    <source>
        <dbReference type="PIRSR" id="PIRSR000137-2"/>
    </source>
</evidence>
<evidence type="ECO:0000256" key="4">
    <source>
        <dbReference type="PIRSR" id="PIRSR000137-1"/>
    </source>
</evidence>
<dbReference type="GO" id="GO:0016614">
    <property type="term" value="F:oxidoreductase activity, acting on CH-OH group of donors"/>
    <property type="evidence" value="ECO:0007669"/>
    <property type="project" value="InterPro"/>
</dbReference>
<keyword evidence="5" id="KW-0274">FAD</keyword>
<comment type="similarity">
    <text evidence="2">Belongs to the GMC oxidoreductase family.</text>
</comment>
<dbReference type="PANTHER" id="PTHR11552:SF138">
    <property type="entry name" value="DEHYDROGENASE PKFF-RELATED"/>
    <property type="match status" value="1"/>
</dbReference>
<dbReference type="InterPro" id="IPR007867">
    <property type="entry name" value="GMC_OxRtase_C"/>
</dbReference>
<evidence type="ECO:0000256" key="3">
    <source>
        <dbReference type="ARBA" id="ARBA00023180"/>
    </source>
</evidence>
<evidence type="ECO:0000313" key="8">
    <source>
        <dbReference type="Proteomes" id="UP000518752"/>
    </source>
</evidence>
<feature type="domain" description="Glucose-methanol-choline oxidoreductase N-terminal" evidence="6">
    <location>
        <begin position="388"/>
        <end position="402"/>
    </location>
</feature>
<evidence type="ECO:0000259" key="6">
    <source>
        <dbReference type="PROSITE" id="PS00624"/>
    </source>
</evidence>
<dbReference type="GO" id="GO:0050660">
    <property type="term" value="F:flavin adenine dinucleotide binding"/>
    <property type="evidence" value="ECO:0007669"/>
    <property type="project" value="InterPro"/>
</dbReference>
<dbReference type="InterPro" id="IPR012132">
    <property type="entry name" value="GMC_OxRdtase"/>
</dbReference>
<dbReference type="SUPFAM" id="SSF51905">
    <property type="entry name" value="FAD/NAD(P)-binding domain"/>
    <property type="match status" value="1"/>
</dbReference>
<dbReference type="AlphaFoldDB" id="A0A8H5LYG7"/>
<dbReference type="Pfam" id="PF05199">
    <property type="entry name" value="GMC_oxred_C"/>
    <property type="match status" value="1"/>
</dbReference>
<sequence length="699" mass="75487">MYRLPRTTRREYNHAGRQDIGSYAQALAARPAPQQVQYPIHGYKITVCTFAWMARESNGRLLGIPVFPNCLRALTIVVSVGVLNAALTPRSSLSPTLGGLDANITGEDRTFDFVVIGAGTAGIPIAYRLSEDPSVTVALIEAGQFYEYFNAPLSSTPFGDLFGVGTEASEVNSNVDWGFITAPFPGANNRDIHYARGKALGGSSARNFMIYQRPTKASLQMWADDVDDQSYNWDNFLPYFQKSVDFTPPDLSVRAANATAGFNPEAFSSYGGPLQVSFPKYAQPFSSFMPGGFADIGVNSTEDFNSGSLMGAQYTPGTIDPNGSFRASSQETFLTAAAARTNLKVFDMTMAKKIIFDDQKNAIGVQVNATGFPLFTINATKEIILSAGALQSPQLLMVSGVGPQATLEALDIPVVHANENVGQNMWDHVLAAITYPISTDSAARIVNDAQYQADSLVEWQTNGTGPFSNMNSDFLAWENVPENMRQNFTSDVLKALEFFPSDWPEVEYLVAAGFLGDWSSPVTEQPSSGNWGSAATGVVAPLSRGNVTIVSADVNDLPIINPNWLDHPADQAVIVAGYKRMRQLFASETVQEVVTGAEFYPGSNVSTDDEILTQIKNSSMTIWHASVTCKMGKSNDTTAVVDPHASVIGVQNLRVVDASSFAILPPGHPQSVVCILTGFTLSRLPRQLPAWNGKIGLKL</sequence>
<dbReference type="InterPro" id="IPR000172">
    <property type="entry name" value="GMC_OxRdtase_N"/>
</dbReference>
<dbReference type="PIRSF" id="PIRSF000137">
    <property type="entry name" value="Alcohol_oxidase"/>
    <property type="match status" value="1"/>
</dbReference>
<dbReference type="PROSITE" id="PS00624">
    <property type="entry name" value="GMC_OXRED_2"/>
    <property type="match status" value="1"/>
</dbReference>
<proteinExistence type="inferred from homology"/>
<feature type="binding site" evidence="5">
    <location>
        <begin position="623"/>
        <end position="624"/>
    </location>
    <ligand>
        <name>FAD</name>
        <dbReference type="ChEBI" id="CHEBI:57692"/>
    </ligand>
</feature>
<evidence type="ECO:0000256" key="2">
    <source>
        <dbReference type="ARBA" id="ARBA00010790"/>
    </source>
</evidence>
<dbReference type="InterPro" id="IPR036188">
    <property type="entry name" value="FAD/NAD-bd_sf"/>
</dbReference>
<dbReference type="GO" id="GO:0044550">
    <property type="term" value="P:secondary metabolite biosynthetic process"/>
    <property type="evidence" value="ECO:0007669"/>
    <property type="project" value="TreeGrafter"/>
</dbReference>
<evidence type="ECO:0000313" key="7">
    <source>
        <dbReference type="EMBL" id="KAF5374034.1"/>
    </source>
</evidence>
<name>A0A8H5LYG7_9AGAR</name>
<feature type="binding site" evidence="5">
    <location>
        <begin position="669"/>
        <end position="670"/>
    </location>
    <ligand>
        <name>FAD</name>
        <dbReference type="ChEBI" id="CHEBI:57692"/>
    </ligand>
</feature>
<comment type="cofactor">
    <cofactor evidence="1 5">
        <name>FAD</name>
        <dbReference type="ChEBI" id="CHEBI:57692"/>
    </cofactor>
</comment>
<keyword evidence="8" id="KW-1185">Reference proteome</keyword>
<dbReference type="OrthoDB" id="269227at2759"/>
<dbReference type="Pfam" id="PF00732">
    <property type="entry name" value="GMC_oxred_N"/>
    <property type="match status" value="1"/>
</dbReference>
<dbReference type="SUPFAM" id="SSF54373">
    <property type="entry name" value="FAD-linked reductases, C-terminal domain"/>
    <property type="match status" value="1"/>
</dbReference>
<gene>
    <name evidence="7" type="ORF">D9757_010070</name>
</gene>
<dbReference type="Gene3D" id="3.50.50.60">
    <property type="entry name" value="FAD/NAD(P)-binding domain"/>
    <property type="match status" value="1"/>
</dbReference>
<dbReference type="Gene3D" id="3.30.560.10">
    <property type="entry name" value="Glucose Oxidase, domain 3"/>
    <property type="match status" value="1"/>
</dbReference>
<dbReference type="EMBL" id="JAACJN010000104">
    <property type="protein sequence ID" value="KAF5374034.1"/>
    <property type="molecule type" value="Genomic_DNA"/>
</dbReference>
<comment type="caution">
    <text evidence="7">The sequence shown here is derived from an EMBL/GenBank/DDBJ whole genome shotgun (WGS) entry which is preliminary data.</text>
</comment>
<keyword evidence="3" id="KW-0325">Glycoprotein</keyword>
<feature type="active site" description="Proton acceptor" evidence="4">
    <location>
        <position position="668"/>
    </location>
</feature>
<organism evidence="7 8">
    <name type="scientific">Collybiopsis confluens</name>
    <dbReference type="NCBI Taxonomy" id="2823264"/>
    <lineage>
        <taxon>Eukaryota</taxon>
        <taxon>Fungi</taxon>
        <taxon>Dikarya</taxon>
        <taxon>Basidiomycota</taxon>
        <taxon>Agaricomycotina</taxon>
        <taxon>Agaricomycetes</taxon>
        <taxon>Agaricomycetidae</taxon>
        <taxon>Agaricales</taxon>
        <taxon>Marasmiineae</taxon>
        <taxon>Omphalotaceae</taxon>
        <taxon>Collybiopsis</taxon>
    </lineage>
</organism>
<keyword evidence="5" id="KW-0285">Flavoprotein</keyword>
<reference evidence="7 8" key="1">
    <citation type="journal article" date="2020" name="ISME J.">
        <title>Uncovering the hidden diversity of litter-decomposition mechanisms in mushroom-forming fungi.</title>
        <authorList>
            <person name="Floudas D."/>
            <person name="Bentzer J."/>
            <person name="Ahren D."/>
            <person name="Johansson T."/>
            <person name="Persson P."/>
            <person name="Tunlid A."/>
        </authorList>
    </citation>
    <scope>NUCLEOTIDE SEQUENCE [LARGE SCALE GENOMIC DNA]</scope>
    <source>
        <strain evidence="7 8">CBS 406.79</strain>
    </source>
</reference>
<feature type="active site" description="Proton donor" evidence="4">
    <location>
        <position position="624"/>
    </location>
</feature>
<dbReference type="PANTHER" id="PTHR11552">
    <property type="entry name" value="GLUCOSE-METHANOL-CHOLINE GMC OXIDOREDUCTASE"/>
    <property type="match status" value="1"/>
</dbReference>
<protein>
    <recommendedName>
        <fullName evidence="6">Glucose-methanol-choline oxidoreductase N-terminal domain-containing protein</fullName>
    </recommendedName>
</protein>